<dbReference type="Gene3D" id="3.90.180.10">
    <property type="entry name" value="Medium-chain alcohol dehydrogenases, catalytic domain"/>
    <property type="match status" value="1"/>
</dbReference>
<evidence type="ECO:0000313" key="2">
    <source>
        <dbReference type="EMBL" id="PWW03927.1"/>
    </source>
</evidence>
<keyword evidence="3" id="KW-1185">Reference proteome</keyword>
<evidence type="ECO:0000313" key="3">
    <source>
        <dbReference type="Proteomes" id="UP000246352"/>
    </source>
</evidence>
<dbReference type="InterPro" id="IPR013149">
    <property type="entry name" value="ADH-like_C"/>
</dbReference>
<dbReference type="GO" id="GO:0016491">
    <property type="term" value="F:oxidoreductase activity"/>
    <property type="evidence" value="ECO:0007669"/>
    <property type="project" value="InterPro"/>
</dbReference>
<gene>
    <name evidence="2" type="ORF">DFR52_101616</name>
</gene>
<dbReference type="SUPFAM" id="SSF51735">
    <property type="entry name" value="NAD(P)-binding Rossmann-fold domains"/>
    <property type="match status" value="1"/>
</dbReference>
<dbReference type="Pfam" id="PF00107">
    <property type="entry name" value="ADH_zinc_N"/>
    <property type="match status" value="1"/>
</dbReference>
<dbReference type="SMART" id="SM00829">
    <property type="entry name" value="PKS_ER"/>
    <property type="match status" value="1"/>
</dbReference>
<dbReference type="InterPro" id="IPR051397">
    <property type="entry name" value="Zn-ADH-like_protein"/>
</dbReference>
<dbReference type="CDD" id="cd08241">
    <property type="entry name" value="QOR1"/>
    <property type="match status" value="1"/>
</dbReference>
<dbReference type="OrthoDB" id="4190732at2"/>
<organism evidence="2 3">
    <name type="scientific">Hoeflea marina</name>
    <dbReference type="NCBI Taxonomy" id="274592"/>
    <lineage>
        <taxon>Bacteria</taxon>
        <taxon>Pseudomonadati</taxon>
        <taxon>Pseudomonadota</taxon>
        <taxon>Alphaproteobacteria</taxon>
        <taxon>Hyphomicrobiales</taxon>
        <taxon>Rhizobiaceae</taxon>
        <taxon>Hoeflea</taxon>
    </lineage>
</organism>
<evidence type="ECO:0000259" key="1">
    <source>
        <dbReference type="SMART" id="SM00829"/>
    </source>
</evidence>
<dbReference type="Proteomes" id="UP000246352">
    <property type="component" value="Unassembled WGS sequence"/>
</dbReference>
<protein>
    <submittedName>
        <fullName evidence="2">NADPH:quinone reductase-like Zn-dependent oxidoreductase</fullName>
    </submittedName>
</protein>
<dbReference type="InterPro" id="IPR013154">
    <property type="entry name" value="ADH-like_N"/>
</dbReference>
<dbReference type="PANTHER" id="PTHR43677:SF4">
    <property type="entry name" value="QUINONE OXIDOREDUCTASE-LIKE PROTEIN 2"/>
    <property type="match status" value="1"/>
</dbReference>
<reference evidence="2 3" key="1">
    <citation type="submission" date="2018-05" db="EMBL/GenBank/DDBJ databases">
        <title>Genomic Encyclopedia of Type Strains, Phase IV (KMG-IV): sequencing the most valuable type-strain genomes for metagenomic binning, comparative biology and taxonomic classification.</title>
        <authorList>
            <person name="Goeker M."/>
        </authorList>
    </citation>
    <scope>NUCLEOTIDE SEQUENCE [LARGE SCALE GENOMIC DNA]</scope>
    <source>
        <strain evidence="2 3">DSM 16791</strain>
    </source>
</reference>
<name>A0A317PSP5_9HYPH</name>
<dbReference type="RefSeq" id="WP_110030423.1">
    <property type="nucleotide sequence ID" value="NZ_QGTR01000001.1"/>
</dbReference>
<dbReference type="AlphaFoldDB" id="A0A317PSP5"/>
<feature type="domain" description="Enoyl reductase (ER)" evidence="1">
    <location>
        <begin position="10"/>
        <end position="320"/>
    </location>
</feature>
<dbReference type="InterPro" id="IPR020843">
    <property type="entry name" value="ER"/>
</dbReference>
<dbReference type="InterPro" id="IPR011032">
    <property type="entry name" value="GroES-like_sf"/>
</dbReference>
<comment type="caution">
    <text evidence="2">The sequence shown here is derived from an EMBL/GenBank/DDBJ whole genome shotgun (WGS) entry which is preliminary data.</text>
</comment>
<dbReference type="EMBL" id="QGTR01000001">
    <property type="protein sequence ID" value="PWW03927.1"/>
    <property type="molecule type" value="Genomic_DNA"/>
</dbReference>
<sequence length="322" mass="33318">MKAIICRGFGAISELDYADMPDPVAADDGVVVRAAAIGVNFPDGLLVQGLYQLQPGFPFVPGMEMAGVVESVGASVTGFRPGDRVVALGTLGGYAEKMAAPAGSVIALPDSMPYADACALLCAWGTAHHALRQRARLEPGETLVVLGAAGSTGIAAIQIGKAMGARVVAVASSEDKRQACLKAGADAVLPYDDLRDAIRQATGGKGADVVFDPVGGSAFDAASRAMARNGRLLVIGFASGEIPKFPVNLALLKEYAVVGVFWGGFTRAEPEVFADNMAELFAWHGQGRIRPLIDGEYRLADAASVLDRVLGRGAIGKPILLP</sequence>
<dbReference type="InterPro" id="IPR036291">
    <property type="entry name" value="NAD(P)-bd_dom_sf"/>
</dbReference>
<dbReference type="Pfam" id="PF08240">
    <property type="entry name" value="ADH_N"/>
    <property type="match status" value="1"/>
</dbReference>
<dbReference type="PANTHER" id="PTHR43677">
    <property type="entry name" value="SHORT-CHAIN DEHYDROGENASE/REDUCTASE"/>
    <property type="match status" value="1"/>
</dbReference>
<proteinExistence type="predicted"/>
<dbReference type="SUPFAM" id="SSF50129">
    <property type="entry name" value="GroES-like"/>
    <property type="match status" value="1"/>
</dbReference>
<accession>A0A317PSP5</accession>
<dbReference type="Gene3D" id="3.40.50.720">
    <property type="entry name" value="NAD(P)-binding Rossmann-like Domain"/>
    <property type="match status" value="1"/>
</dbReference>